<evidence type="ECO:0000256" key="3">
    <source>
        <dbReference type="ARBA" id="ARBA00022544"/>
    </source>
</evidence>
<name>A0A516KK63_9BACI</name>
<dbReference type="InterPro" id="IPR057336">
    <property type="entry name" value="GerAC_N"/>
</dbReference>
<evidence type="ECO:0000256" key="1">
    <source>
        <dbReference type="ARBA" id="ARBA00004635"/>
    </source>
</evidence>
<dbReference type="EMBL" id="CP041666">
    <property type="protein sequence ID" value="QDP41767.1"/>
    <property type="molecule type" value="Genomic_DNA"/>
</dbReference>
<dbReference type="InterPro" id="IPR046953">
    <property type="entry name" value="Spore_GerAC-like_C"/>
</dbReference>
<dbReference type="AlphaFoldDB" id="A0A516KK63"/>
<dbReference type="RefSeq" id="WP_143896628.1">
    <property type="nucleotide sequence ID" value="NZ_CP041666.1"/>
</dbReference>
<comment type="subcellular location">
    <subcellularLocation>
        <location evidence="1">Membrane</location>
        <topology evidence="1">Lipid-anchor</topology>
    </subcellularLocation>
</comment>
<evidence type="ECO:0000259" key="8">
    <source>
        <dbReference type="Pfam" id="PF05504"/>
    </source>
</evidence>
<dbReference type="GO" id="GO:0016020">
    <property type="term" value="C:membrane"/>
    <property type="evidence" value="ECO:0007669"/>
    <property type="project" value="UniProtKB-SubCell"/>
</dbReference>
<organism evidence="10 11">
    <name type="scientific">Radiobacillus deserti</name>
    <dbReference type="NCBI Taxonomy" id="2594883"/>
    <lineage>
        <taxon>Bacteria</taxon>
        <taxon>Bacillati</taxon>
        <taxon>Bacillota</taxon>
        <taxon>Bacilli</taxon>
        <taxon>Bacillales</taxon>
        <taxon>Bacillaceae</taxon>
        <taxon>Radiobacillus</taxon>
    </lineage>
</organism>
<sequence>MLLLNKISKWVLIVCALFVVTSCGYKDIDKRAFVVTIGIDKAENTDKKYKVMLKIAVPSPNVKEGEPEFIVPEHESNTISDGIRMIKTKVSKELDFSQAKAIVFGEELVNEDFQGVLDWFVRRRDIQKIAWLSIGKPNAKEVLKLKRKTERLPSESIFLTYGATGTESPFIVSEYLFDFRKRMTERGVDPTLPVMEVKKEYFQIDHAAVFDNKRVKLDLSADETKLLNILLNRVKKVDFKVIEEGEEKYAITSDTLSVDYGITKGKSPEIRVLVEVQGVLEEVLGSQTADPISEAEKIAGKQYSKEVKDLLEKLKEEGLDPVGFGLKYRAQSFSDNDWEEWKRLYPEIPIHVEVKFTIQGTGVID</sequence>
<protein>
    <submittedName>
        <fullName evidence="10">Ger(X)C family spore germination protein</fullName>
    </submittedName>
</protein>
<dbReference type="InterPro" id="IPR038501">
    <property type="entry name" value="Spore_GerAC_C_sf"/>
</dbReference>
<keyword evidence="7" id="KW-0449">Lipoprotein</keyword>
<keyword evidence="5" id="KW-0472">Membrane</keyword>
<evidence type="ECO:0000256" key="6">
    <source>
        <dbReference type="ARBA" id="ARBA00023139"/>
    </source>
</evidence>
<evidence type="ECO:0000313" key="10">
    <source>
        <dbReference type="EMBL" id="QDP41767.1"/>
    </source>
</evidence>
<reference evidence="10 11" key="1">
    <citation type="submission" date="2019-07" db="EMBL/GenBank/DDBJ databases">
        <authorList>
            <person name="Li J."/>
        </authorList>
    </citation>
    <scope>NUCLEOTIDE SEQUENCE [LARGE SCALE GENOMIC DNA]</scope>
    <source>
        <strain evidence="10 11">TKL69</strain>
    </source>
</reference>
<keyword evidence="6" id="KW-0564">Palmitate</keyword>
<dbReference type="Gene3D" id="3.30.300.210">
    <property type="entry name" value="Nutrient germinant receptor protein C, domain 3"/>
    <property type="match status" value="1"/>
</dbReference>
<gene>
    <name evidence="10" type="ORF">FN924_17265</name>
</gene>
<dbReference type="InterPro" id="IPR008844">
    <property type="entry name" value="Spore_GerAC-like"/>
</dbReference>
<dbReference type="KEGG" id="aqt:FN924_17265"/>
<evidence type="ECO:0000256" key="2">
    <source>
        <dbReference type="ARBA" id="ARBA00007886"/>
    </source>
</evidence>
<evidence type="ECO:0000259" key="9">
    <source>
        <dbReference type="Pfam" id="PF25198"/>
    </source>
</evidence>
<evidence type="ECO:0000256" key="7">
    <source>
        <dbReference type="ARBA" id="ARBA00023288"/>
    </source>
</evidence>
<dbReference type="NCBIfam" id="TIGR02887">
    <property type="entry name" value="spore_ger_x_C"/>
    <property type="match status" value="1"/>
</dbReference>
<accession>A0A516KK63</accession>
<keyword evidence="4" id="KW-0732">Signal</keyword>
<dbReference type="PANTHER" id="PTHR35789:SF1">
    <property type="entry name" value="SPORE GERMINATION PROTEIN B3"/>
    <property type="match status" value="1"/>
</dbReference>
<dbReference type="OrthoDB" id="2433998at2"/>
<evidence type="ECO:0000256" key="5">
    <source>
        <dbReference type="ARBA" id="ARBA00023136"/>
    </source>
</evidence>
<comment type="similarity">
    <text evidence="2">Belongs to the GerABKC lipoprotein family.</text>
</comment>
<dbReference type="GO" id="GO:0009847">
    <property type="term" value="P:spore germination"/>
    <property type="evidence" value="ECO:0007669"/>
    <property type="project" value="InterPro"/>
</dbReference>
<dbReference type="PROSITE" id="PS51257">
    <property type="entry name" value="PROKAR_LIPOPROTEIN"/>
    <property type="match status" value="1"/>
</dbReference>
<feature type="domain" description="Spore germination protein N-terminal" evidence="9">
    <location>
        <begin position="25"/>
        <end position="197"/>
    </location>
</feature>
<keyword evidence="3" id="KW-0309">Germination</keyword>
<evidence type="ECO:0000256" key="4">
    <source>
        <dbReference type="ARBA" id="ARBA00022729"/>
    </source>
</evidence>
<dbReference type="Proteomes" id="UP000315215">
    <property type="component" value="Chromosome"/>
</dbReference>
<dbReference type="PANTHER" id="PTHR35789">
    <property type="entry name" value="SPORE GERMINATION PROTEIN B3"/>
    <property type="match status" value="1"/>
</dbReference>
<proteinExistence type="inferred from homology"/>
<dbReference type="Pfam" id="PF05504">
    <property type="entry name" value="Spore_GerAC"/>
    <property type="match status" value="1"/>
</dbReference>
<feature type="domain" description="Spore germination GerAC-like C-terminal" evidence="8">
    <location>
        <begin position="207"/>
        <end position="362"/>
    </location>
</feature>
<evidence type="ECO:0000313" key="11">
    <source>
        <dbReference type="Proteomes" id="UP000315215"/>
    </source>
</evidence>
<dbReference type="Pfam" id="PF25198">
    <property type="entry name" value="Spore_GerAC_N"/>
    <property type="match status" value="1"/>
</dbReference>
<keyword evidence="11" id="KW-1185">Reference proteome</keyword>